<evidence type="ECO:0000313" key="2">
    <source>
        <dbReference type="EMBL" id="MWG33222.1"/>
    </source>
</evidence>
<dbReference type="RefSeq" id="WP_158202953.1">
    <property type="nucleotide sequence ID" value="NZ_WSZK01000005.1"/>
</dbReference>
<dbReference type="PROSITE" id="PS51257">
    <property type="entry name" value="PROKAR_LIPOPROTEIN"/>
    <property type="match status" value="1"/>
</dbReference>
<protein>
    <submittedName>
        <fullName evidence="2">Uncharacterized protein</fullName>
    </submittedName>
</protein>
<evidence type="ECO:0000313" key="3">
    <source>
        <dbReference type="Proteomes" id="UP000451471"/>
    </source>
</evidence>
<keyword evidence="1" id="KW-1133">Transmembrane helix</keyword>
<keyword evidence="1" id="KW-0472">Membrane</keyword>
<proteinExistence type="predicted"/>
<dbReference type="AlphaFoldDB" id="A0A6B0GEI7"/>
<feature type="transmembrane region" description="Helical" evidence="1">
    <location>
        <begin position="121"/>
        <end position="140"/>
    </location>
</feature>
<feature type="transmembrane region" description="Helical" evidence="1">
    <location>
        <begin position="97"/>
        <end position="114"/>
    </location>
</feature>
<dbReference type="InterPro" id="IPR055941">
    <property type="entry name" value="DUF7519"/>
</dbReference>
<reference evidence="2 3" key="1">
    <citation type="submission" date="2019-12" db="EMBL/GenBank/DDBJ databases">
        <title>Halocatena pleomorpha gen. nov. sp. nov., an extremely halophilic archaeon of family Halobacteriaceae isolated from saltpan soil.</title>
        <authorList>
            <person name="Pal Y."/>
            <person name="Verma A."/>
            <person name="Krishnamurthi S."/>
            <person name="Kumar P."/>
        </authorList>
    </citation>
    <scope>NUCLEOTIDE SEQUENCE [LARGE SCALE GENOMIC DNA]</scope>
    <source>
        <strain evidence="2 3">JCM 16495</strain>
    </source>
</reference>
<name>A0A6B0GEI7_9EURY</name>
<feature type="transmembrane region" description="Helical" evidence="1">
    <location>
        <begin position="184"/>
        <end position="206"/>
    </location>
</feature>
<feature type="transmembrane region" description="Helical" evidence="1">
    <location>
        <begin position="36"/>
        <end position="54"/>
    </location>
</feature>
<accession>A0A6B0GEI7</accession>
<feature type="transmembrane region" description="Helical" evidence="1">
    <location>
        <begin position="212"/>
        <end position="232"/>
    </location>
</feature>
<keyword evidence="1" id="KW-0812">Transmembrane</keyword>
<dbReference type="EMBL" id="WSZK01000005">
    <property type="protein sequence ID" value="MWG33222.1"/>
    <property type="molecule type" value="Genomic_DNA"/>
</dbReference>
<comment type="caution">
    <text evidence="2">The sequence shown here is derived from an EMBL/GenBank/DDBJ whole genome shotgun (WGS) entry which is preliminary data.</text>
</comment>
<gene>
    <name evidence="2" type="ORF">GQS65_01740</name>
</gene>
<dbReference type="Proteomes" id="UP000451471">
    <property type="component" value="Unassembled WGS sequence"/>
</dbReference>
<evidence type="ECO:0000256" key="1">
    <source>
        <dbReference type="SAM" id="Phobius"/>
    </source>
</evidence>
<dbReference type="OrthoDB" id="157642at2157"/>
<feature type="transmembrane region" description="Helical" evidence="1">
    <location>
        <begin position="61"/>
        <end position="85"/>
    </location>
</feature>
<keyword evidence="3" id="KW-1185">Reference proteome</keyword>
<organism evidence="2 3">
    <name type="scientific">Halomarina oriensis</name>
    <dbReference type="NCBI Taxonomy" id="671145"/>
    <lineage>
        <taxon>Archaea</taxon>
        <taxon>Methanobacteriati</taxon>
        <taxon>Methanobacteriota</taxon>
        <taxon>Stenosarchaea group</taxon>
        <taxon>Halobacteria</taxon>
        <taxon>Halobacteriales</taxon>
        <taxon>Natronomonadaceae</taxon>
        <taxon>Halomarina</taxon>
    </lineage>
</organism>
<sequence>MTNVVYRPSRVSSAIAVLAAAGCVAAVGSVPEQYTGIAVTLGGVLVLALGTALYNRGIRFLGFPVALVGLLVAFGGFAVGVALVGSYQASLTLRGELLGLLGVPFIALGVVPLSRRLSRRLVSLGFALLVIGVVFVGAFNGTGTDPLPLLVGMVAAIVAWDAAEQAINLGNQLGTRARTWPSELSHSGGTTLFGGVGIGAGLVMINVNVTDLPLASLLLLLGAALVLMVALYK</sequence>
<dbReference type="Pfam" id="PF24363">
    <property type="entry name" value="DUF7519"/>
    <property type="match status" value="1"/>
</dbReference>